<dbReference type="GO" id="GO:0008820">
    <property type="term" value="F:cobinamide phosphate guanylyltransferase activity"/>
    <property type="evidence" value="ECO:0007669"/>
    <property type="project" value="UniProtKB-EC"/>
</dbReference>
<evidence type="ECO:0000256" key="4">
    <source>
        <dbReference type="ARBA" id="ARBA00003889"/>
    </source>
</evidence>
<evidence type="ECO:0000256" key="17">
    <source>
        <dbReference type="ARBA" id="ARBA00030571"/>
    </source>
</evidence>
<accession>A0A498CRN4</accession>
<evidence type="ECO:0000256" key="6">
    <source>
        <dbReference type="ARBA" id="ARBA00005159"/>
    </source>
</evidence>
<dbReference type="EC" id="2.7.1.156" evidence="8"/>
<dbReference type="EMBL" id="RCHT01000001">
    <property type="protein sequence ID" value="RLL14856.1"/>
    <property type="molecule type" value="Genomic_DNA"/>
</dbReference>
<comment type="pathway">
    <text evidence="5">Cofactor biosynthesis; adenosylcobalamin biosynthesis; adenosylcobalamin from cob(II)yrinate a,c-diamide: step 6/7.</text>
</comment>
<dbReference type="GO" id="GO:0009236">
    <property type="term" value="P:cobalamin biosynthetic process"/>
    <property type="evidence" value="ECO:0007669"/>
    <property type="project" value="UniProtKB-UniPathway"/>
</dbReference>
<dbReference type="GO" id="GO:0005525">
    <property type="term" value="F:GTP binding"/>
    <property type="evidence" value="ECO:0007669"/>
    <property type="project" value="UniProtKB-KW"/>
</dbReference>
<dbReference type="SUPFAM" id="SSF52540">
    <property type="entry name" value="P-loop containing nucleoside triphosphate hydrolases"/>
    <property type="match status" value="1"/>
</dbReference>
<keyword evidence="10" id="KW-0169">Cobalamin biosynthesis</keyword>
<dbReference type="PANTHER" id="PTHR34848:SF1">
    <property type="entry name" value="BIFUNCTIONAL ADENOSYLCOBALAMIN BIOSYNTHESIS PROTEIN COBU"/>
    <property type="match status" value="1"/>
</dbReference>
<feature type="binding site" evidence="19">
    <location>
        <begin position="7"/>
        <end position="14"/>
    </location>
    <ligand>
        <name>GTP</name>
        <dbReference type="ChEBI" id="CHEBI:37565"/>
    </ligand>
</feature>
<evidence type="ECO:0000256" key="11">
    <source>
        <dbReference type="ARBA" id="ARBA00022679"/>
    </source>
</evidence>
<dbReference type="AlphaFoldDB" id="A0A498CRN4"/>
<comment type="caution">
    <text evidence="20">The sequence shown here is derived from an EMBL/GenBank/DDBJ whole genome shotgun (WGS) entry which is preliminary data.</text>
</comment>
<dbReference type="PANTHER" id="PTHR34848">
    <property type="match status" value="1"/>
</dbReference>
<evidence type="ECO:0000256" key="15">
    <source>
        <dbReference type="ARBA" id="ARBA00023134"/>
    </source>
</evidence>
<proteinExistence type="inferred from homology"/>
<reference evidence="20 21" key="1">
    <citation type="submission" date="2018-10" db="EMBL/GenBank/DDBJ databases">
        <title>Anaerotruncus faecis sp. nov., isolated from human feces.</title>
        <authorList>
            <person name="Wang Y.-J."/>
        </authorList>
    </citation>
    <scope>NUCLEOTIDE SEQUENCE [LARGE SCALE GENOMIC DNA]</scope>
    <source>
        <strain evidence="20 21">22A2-44</strain>
    </source>
</reference>
<comment type="catalytic activity">
    <reaction evidence="3">
        <text>adenosylcob(III)inamide + GTP = adenosylcob(III)inamide phosphate + GDP + H(+)</text>
        <dbReference type="Rhea" id="RHEA:15765"/>
        <dbReference type="ChEBI" id="CHEBI:2480"/>
        <dbReference type="ChEBI" id="CHEBI:15378"/>
        <dbReference type="ChEBI" id="CHEBI:37565"/>
        <dbReference type="ChEBI" id="CHEBI:58189"/>
        <dbReference type="ChEBI" id="CHEBI:58502"/>
        <dbReference type="EC" id="2.7.1.156"/>
    </reaction>
</comment>
<evidence type="ECO:0000256" key="7">
    <source>
        <dbReference type="ARBA" id="ARBA00007490"/>
    </source>
</evidence>
<dbReference type="Pfam" id="PF02283">
    <property type="entry name" value="CobU"/>
    <property type="match status" value="1"/>
</dbReference>
<feature type="active site" description="GMP-histidine intermediate" evidence="18">
    <location>
        <position position="48"/>
    </location>
</feature>
<dbReference type="Gene3D" id="3.40.50.300">
    <property type="entry name" value="P-loop containing nucleotide triphosphate hydrolases"/>
    <property type="match status" value="1"/>
</dbReference>
<dbReference type="GO" id="GO:0043752">
    <property type="term" value="F:adenosylcobinamide kinase activity"/>
    <property type="evidence" value="ECO:0007669"/>
    <property type="project" value="UniProtKB-EC"/>
</dbReference>
<evidence type="ECO:0000313" key="21">
    <source>
        <dbReference type="Proteomes" id="UP000276301"/>
    </source>
</evidence>
<evidence type="ECO:0000256" key="14">
    <source>
        <dbReference type="ARBA" id="ARBA00022840"/>
    </source>
</evidence>
<comment type="function">
    <text evidence="4">Catalyzes ATP-dependent phosphorylation of adenosylcobinamide and addition of GMP to adenosylcobinamide phosphate.</text>
</comment>
<keyword evidence="11 20" id="KW-0808">Transferase</keyword>
<comment type="pathway">
    <text evidence="6">Cofactor biosynthesis; adenosylcobalamin biosynthesis; adenosylcobalamin from cob(II)yrinate a,c-diamide: step 5/7.</text>
</comment>
<evidence type="ECO:0000256" key="5">
    <source>
        <dbReference type="ARBA" id="ARBA00004692"/>
    </source>
</evidence>
<evidence type="ECO:0000256" key="18">
    <source>
        <dbReference type="PIRSR" id="PIRSR006135-1"/>
    </source>
</evidence>
<comment type="catalytic activity">
    <reaction evidence="1">
        <text>adenosylcob(III)inamide + ATP = adenosylcob(III)inamide phosphate + ADP + H(+)</text>
        <dbReference type="Rhea" id="RHEA:15769"/>
        <dbReference type="ChEBI" id="CHEBI:2480"/>
        <dbReference type="ChEBI" id="CHEBI:15378"/>
        <dbReference type="ChEBI" id="CHEBI:30616"/>
        <dbReference type="ChEBI" id="CHEBI:58502"/>
        <dbReference type="ChEBI" id="CHEBI:456216"/>
        <dbReference type="EC" id="2.7.1.156"/>
    </reaction>
</comment>
<dbReference type="PIRSF" id="PIRSF006135">
    <property type="entry name" value="CobU"/>
    <property type="match status" value="1"/>
</dbReference>
<comment type="catalytic activity">
    <reaction evidence="2">
        <text>adenosylcob(III)inamide phosphate + GTP + H(+) = adenosylcob(III)inamide-GDP + diphosphate</text>
        <dbReference type="Rhea" id="RHEA:22712"/>
        <dbReference type="ChEBI" id="CHEBI:15378"/>
        <dbReference type="ChEBI" id="CHEBI:33019"/>
        <dbReference type="ChEBI" id="CHEBI:37565"/>
        <dbReference type="ChEBI" id="CHEBI:58502"/>
        <dbReference type="ChEBI" id="CHEBI:60487"/>
        <dbReference type="EC" id="2.7.7.62"/>
    </reaction>
</comment>
<evidence type="ECO:0000256" key="8">
    <source>
        <dbReference type="ARBA" id="ARBA00012016"/>
    </source>
</evidence>
<protein>
    <recommendedName>
        <fullName evidence="16">Adenosylcobinamide kinase</fullName>
        <ecNumber evidence="8">2.7.1.156</ecNumber>
        <ecNumber evidence="9">2.7.7.62</ecNumber>
    </recommendedName>
    <alternativeName>
        <fullName evidence="17">Adenosylcobinamide-phosphate guanylyltransferase</fullName>
    </alternativeName>
</protein>
<feature type="binding site" evidence="19">
    <location>
        <position position="61"/>
    </location>
    <ligand>
        <name>GTP</name>
        <dbReference type="ChEBI" id="CHEBI:37565"/>
    </ligand>
</feature>
<organism evidence="20 21">
    <name type="scientific">Anaerotruncus massiliensis</name>
    <name type="common">ex Liu et al. 2021</name>
    <dbReference type="NCBI Taxonomy" id="2321404"/>
    <lineage>
        <taxon>Bacteria</taxon>
        <taxon>Bacillati</taxon>
        <taxon>Bacillota</taxon>
        <taxon>Clostridia</taxon>
        <taxon>Eubacteriales</taxon>
        <taxon>Oscillospiraceae</taxon>
        <taxon>Anaerotruncus</taxon>
    </lineage>
</organism>
<evidence type="ECO:0000256" key="2">
    <source>
        <dbReference type="ARBA" id="ARBA00000711"/>
    </source>
</evidence>
<evidence type="ECO:0000256" key="3">
    <source>
        <dbReference type="ARBA" id="ARBA00001522"/>
    </source>
</evidence>
<feature type="binding site" evidence="19">
    <location>
        <begin position="49"/>
        <end position="52"/>
    </location>
    <ligand>
        <name>GTP</name>
        <dbReference type="ChEBI" id="CHEBI:37565"/>
    </ligand>
</feature>
<evidence type="ECO:0000256" key="19">
    <source>
        <dbReference type="PIRSR" id="PIRSR006135-2"/>
    </source>
</evidence>
<evidence type="ECO:0000256" key="10">
    <source>
        <dbReference type="ARBA" id="ARBA00022573"/>
    </source>
</evidence>
<dbReference type="UniPathway" id="UPA00148">
    <property type="reaction ID" value="UER00236"/>
</dbReference>
<dbReference type="GO" id="GO:0005524">
    <property type="term" value="F:ATP binding"/>
    <property type="evidence" value="ECO:0007669"/>
    <property type="project" value="UniProtKB-KW"/>
</dbReference>
<evidence type="ECO:0000313" key="20">
    <source>
        <dbReference type="EMBL" id="RLL14856.1"/>
    </source>
</evidence>
<feature type="binding site" evidence="19">
    <location>
        <position position="81"/>
    </location>
    <ligand>
        <name>GTP</name>
        <dbReference type="ChEBI" id="CHEBI:37565"/>
    </ligand>
</feature>
<keyword evidence="21" id="KW-1185">Reference proteome</keyword>
<dbReference type="InterPro" id="IPR027417">
    <property type="entry name" value="P-loop_NTPase"/>
</dbReference>
<evidence type="ECO:0000256" key="12">
    <source>
        <dbReference type="ARBA" id="ARBA00022741"/>
    </source>
</evidence>
<keyword evidence="15 19" id="KW-0342">GTP-binding</keyword>
<dbReference type="InterPro" id="IPR003203">
    <property type="entry name" value="CobU/CobP"/>
</dbReference>
<dbReference type="RefSeq" id="WP_121585981.1">
    <property type="nucleotide sequence ID" value="NZ_RCHT01000001.1"/>
</dbReference>
<keyword evidence="14" id="KW-0067">ATP-binding</keyword>
<gene>
    <name evidence="20" type="ORF">D4A47_00235</name>
</gene>
<keyword evidence="12 19" id="KW-0547">Nucleotide-binding</keyword>
<dbReference type="Proteomes" id="UP000276301">
    <property type="component" value="Unassembled WGS sequence"/>
</dbReference>
<evidence type="ECO:0000256" key="9">
    <source>
        <dbReference type="ARBA" id="ARBA00012523"/>
    </source>
</evidence>
<keyword evidence="20" id="KW-0548">Nucleotidyltransferase</keyword>
<comment type="similarity">
    <text evidence="7">Belongs to the CobU/CobP family.</text>
</comment>
<dbReference type="EC" id="2.7.7.62" evidence="9"/>
<name>A0A498CRN4_9FIRM</name>
<keyword evidence="13 20" id="KW-0418">Kinase</keyword>
<evidence type="ECO:0000256" key="16">
    <source>
        <dbReference type="ARBA" id="ARBA00029570"/>
    </source>
</evidence>
<sequence>MLTLIIGGAASGKSEYAERLAAAAPGPRVYLATMRRHDAECEARIKKHRAARAGRGFVTCEREAGLARLALPAGTRTVLLEDLGNLAANELYGGAGEGAFDAALAGIDELCARAARVYVVSNEVFSDGAPYDPGTRRYIELLGALNRALAARADRVVEVVCGIPLIWKGGTTE</sequence>
<evidence type="ECO:0000256" key="13">
    <source>
        <dbReference type="ARBA" id="ARBA00022777"/>
    </source>
</evidence>
<evidence type="ECO:0000256" key="1">
    <source>
        <dbReference type="ARBA" id="ARBA00000312"/>
    </source>
</evidence>